<keyword evidence="2" id="KW-0238">DNA-binding</keyword>
<dbReference type="PANTHER" id="PTHR46796">
    <property type="entry name" value="HTH-TYPE TRANSCRIPTIONAL ACTIVATOR RHAS-RELATED"/>
    <property type="match status" value="1"/>
</dbReference>
<name>A0A509EC13_9HYPH</name>
<keyword evidence="1" id="KW-0805">Transcription regulation</keyword>
<dbReference type="InterPro" id="IPR018062">
    <property type="entry name" value="HTH_AraC-typ_CS"/>
</dbReference>
<dbReference type="InterPro" id="IPR009057">
    <property type="entry name" value="Homeodomain-like_sf"/>
</dbReference>
<evidence type="ECO:0000256" key="2">
    <source>
        <dbReference type="ARBA" id="ARBA00023125"/>
    </source>
</evidence>
<dbReference type="Proteomes" id="UP000410984">
    <property type="component" value="Unassembled WGS sequence"/>
</dbReference>
<dbReference type="SMART" id="SM00342">
    <property type="entry name" value="HTH_ARAC"/>
    <property type="match status" value="1"/>
</dbReference>
<evidence type="ECO:0000256" key="1">
    <source>
        <dbReference type="ARBA" id="ARBA00023015"/>
    </source>
</evidence>
<keyword evidence="6" id="KW-1185">Reference proteome</keyword>
<accession>A0A509EC13</accession>
<proteinExistence type="predicted"/>
<protein>
    <submittedName>
        <fullName evidence="5">HTH-type transcriptional regulator</fullName>
    </submittedName>
</protein>
<dbReference type="Gene3D" id="3.40.50.880">
    <property type="match status" value="1"/>
</dbReference>
<dbReference type="SUPFAM" id="SSF46689">
    <property type="entry name" value="Homeodomain-like"/>
    <property type="match status" value="2"/>
</dbReference>
<dbReference type="Pfam" id="PF12833">
    <property type="entry name" value="HTH_18"/>
    <property type="match status" value="1"/>
</dbReference>
<dbReference type="Gene3D" id="1.10.10.60">
    <property type="entry name" value="Homeodomain-like"/>
    <property type="match status" value="1"/>
</dbReference>
<dbReference type="InterPro" id="IPR029062">
    <property type="entry name" value="Class_I_gatase-like"/>
</dbReference>
<dbReference type="PROSITE" id="PS01124">
    <property type="entry name" value="HTH_ARAC_FAMILY_2"/>
    <property type="match status" value="1"/>
</dbReference>
<evidence type="ECO:0000313" key="5">
    <source>
        <dbReference type="EMBL" id="VUD71164.1"/>
    </source>
</evidence>
<gene>
    <name evidence="5" type="ORF">MET9862_01741</name>
</gene>
<evidence type="ECO:0000256" key="3">
    <source>
        <dbReference type="ARBA" id="ARBA00023163"/>
    </source>
</evidence>
<dbReference type="PROSITE" id="PS00041">
    <property type="entry name" value="HTH_ARAC_FAMILY_1"/>
    <property type="match status" value="1"/>
</dbReference>
<dbReference type="GO" id="GO:0043565">
    <property type="term" value="F:sequence-specific DNA binding"/>
    <property type="evidence" value="ECO:0007669"/>
    <property type="project" value="InterPro"/>
</dbReference>
<reference evidence="5 6" key="1">
    <citation type="submission" date="2019-06" db="EMBL/GenBank/DDBJ databases">
        <authorList>
            <person name="Rodrigo-Torres L."/>
            <person name="Arahal R. D."/>
            <person name="Lucena T."/>
        </authorList>
    </citation>
    <scope>NUCLEOTIDE SEQUENCE [LARGE SCALE GENOMIC DNA]</scope>
    <source>
        <strain evidence="5 6">SB0023/3</strain>
    </source>
</reference>
<evidence type="ECO:0000313" key="6">
    <source>
        <dbReference type="Proteomes" id="UP000410984"/>
    </source>
</evidence>
<evidence type="ECO:0000259" key="4">
    <source>
        <dbReference type="PROSITE" id="PS01124"/>
    </source>
</evidence>
<feature type="domain" description="HTH araC/xylS-type" evidence="4">
    <location>
        <begin position="98"/>
        <end position="196"/>
    </location>
</feature>
<dbReference type="InterPro" id="IPR018060">
    <property type="entry name" value="HTH_AraC"/>
</dbReference>
<dbReference type="PANTHER" id="PTHR46796:SF6">
    <property type="entry name" value="ARAC SUBFAMILY"/>
    <property type="match status" value="1"/>
</dbReference>
<organism evidence="5 6">
    <name type="scientific">Methylobacterium symbioticum</name>
    <dbReference type="NCBI Taxonomy" id="2584084"/>
    <lineage>
        <taxon>Bacteria</taxon>
        <taxon>Pseudomonadati</taxon>
        <taxon>Pseudomonadota</taxon>
        <taxon>Alphaproteobacteria</taxon>
        <taxon>Hyphomicrobiales</taxon>
        <taxon>Methylobacteriaceae</taxon>
        <taxon>Methylobacterium</taxon>
    </lineage>
</organism>
<dbReference type="InterPro" id="IPR050204">
    <property type="entry name" value="AraC_XylS_family_regulators"/>
</dbReference>
<dbReference type="RefSeq" id="WP_142582635.1">
    <property type="nucleotide sequence ID" value="NZ_CABFPH010000018.1"/>
</dbReference>
<dbReference type="GO" id="GO:0003700">
    <property type="term" value="F:DNA-binding transcription factor activity"/>
    <property type="evidence" value="ECO:0007669"/>
    <property type="project" value="InterPro"/>
</dbReference>
<sequence length="202" mass="22594">MTLEKAATPYRPSRKIVLVIFHEAKSLDVIGPMQVFNDAVRVSAGIDLALALVERDLGHPTALGLARDLVLFLKRPGGQSQFSVKLRRQTQDARGRFDGLHAWMRANLQSDLSVPELAAVAPMSPRNFARVYTRETGESPARAVEQMRVEEARRLLQSTHDTIQTIANRGGLGCDERLRRAFVKSCRLSPHDYRIRLASNSH</sequence>
<dbReference type="OrthoDB" id="9793422at2"/>
<dbReference type="EMBL" id="CABFPH010000018">
    <property type="protein sequence ID" value="VUD71164.1"/>
    <property type="molecule type" value="Genomic_DNA"/>
</dbReference>
<dbReference type="AlphaFoldDB" id="A0A509EC13"/>
<keyword evidence="3" id="KW-0804">Transcription</keyword>